<keyword evidence="1" id="KW-1133">Transmembrane helix</keyword>
<evidence type="ECO:0000313" key="2">
    <source>
        <dbReference type="EMBL" id="WIO46162.1"/>
    </source>
</evidence>
<keyword evidence="3" id="KW-1185">Reference proteome</keyword>
<sequence>MPPRPRGIKTWQIVSIAVAGAIVAIVVIIVGVIALSGSMNRAVKDTKDYYDRKTEPYTNPAKHKTYTNDTISFRYPSSLQEMSLEGWDYTVRKGTISDRRVFGDKDMNYFVVYTQIKDDGHLGWYV</sequence>
<reference evidence="2 3" key="1">
    <citation type="journal article" date="2023" name="Cell">
        <title>Genetic manipulation of Patescibacteria provides mechanistic insights into microbial dark matter and the epibiotic lifestyle.</title>
        <authorList>
            <person name="Wang Y."/>
            <person name="Gallagher L.A."/>
            <person name="Andrade P.A."/>
            <person name="Liu A."/>
            <person name="Humphreys I.R."/>
            <person name="Turkarslan S."/>
            <person name="Cutler K.J."/>
            <person name="Arrieta-Ortiz M.L."/>
            <person name="Li Y."/>
            <person name="Radey M.C."/>
            <person name="McLean J.S."/>
            <person name="Cong Q."/>
            <person name="Baker D."/>
            <person name="Baliga N.S."/>
            <person name="Peterson S.B."/>
            <person name="Mougous J.D."/>
        </authorList>
    </citation>
    <scope>NUCLEOTIDE SEQUENCE [LARGE SCALE GENOMIC DNA]</scope>
    <source>
        <strain evidence="2 3">ML1</strain>
    </source>
</reference>
<proteinExistence type="predicted"/>
<organism evidence="2 3">
    <name type="scientific">Candidatus Southlakia epibionticum</name>
    <dbReference type="NCBI Taxonomy" id="3043284"/>
    <lineage>
        <taxon>Bacteria</taxon>
        <taxon>Candidatus Saccharimonadota</taxon>
        <taxon>Candidatus Saccharimonadia</taxon>
        <taxon>Candidatus Saccharimonadales</taxon>
        <taxon>Candidatus Saccharimonadaceae</taxon>
        <taxon>Candidatus Southlakia</taxon>
    </lineage>
</organism>
<protein>
    <submittedName>
        <fullName evidence="2">Uncharacterized protein</fullName>
    </submittedName>
</protein>
<evidence type="ECO:0000256" key="1">
    <source>
        <dbReference type="SAM" id="Phobius"/>
    </source>
</evidence>
<keyword evidence="1" id="KW-0812">Transmembrane</keyword>
<gene>
    <name evidence="2" type="ORF">SEML1_0543</name>
</gene>
<dbReference type="RefSeq" id="WP_376753705.1">
    <property type="nucleotide sequence ID" value="NZ_CP124550.1"/>
</dbReference>
<keyword evidence="1" id="KW-0472">Membrane</keyword>
<accession>A0ABY8WWE3</accession>
<dbReference type="Proteomes" id="UP001177295">
    <property type="component" value="Chromosome"/>
</dbReference>
<name>A0ABY8WWE3_9BACT</name>
<feature type="transmembrane region" description="Helical" evidence="1">
    <location>
        <begin position="12"/>
        <end position="35"/>
    </location>
</feature>
<evidence type="ECO:0000313" key="3">
    <source>
        <dbReference type="Proteomes" id="UP001177295"/>
    </source>
</evidence>
<dbReference type="EMBL" id="CP124550">
    <property type="protein sequence ID" value="WIO46162.1"/>
    <property type="molecule type" value="Genomic_DNA"/>
</dbReference>